<evidence type="ECO:0000313" key="2">
    <source>
        <dbReference type="Proteomes" id="UP000001095"/>
    </source>
</evidence>
<organism evidence="1 2">
    <name type="scientific">Afipia clevelandensis ATCC 49720</name>
    <dbReference type="NCBI Taxonomy" id="883079"/>
    <lineage>
        <taxon>Bacteria</taxon>
        <taxon>Pseudomonadati</taxon>
        <taxon>Pseudomonadota</taxon>
        <taxon>Alphaproteobacteria</taxon>
        <taxon>Hyphomicrobiales</taxon>
        <taxon>Nitrobacteraceae</taxon>
        <taxon>Afipia</taxon>
    </lineage>
</organism>
<dbReference type="PATRIC" id="fig|883079.3.peg.1739"/>
<dbReference type="EMBL" id="AGWY01000007">
    <property type="protein sequence ID" value="EKS37755.1"/>
    <property type="molecule type" value="Genomic_DNA"/>
</dbReference>
<reference evidence="1 2" key="1">
    <citation type="submission" date="2012-04" db="EMBL/GenBank/DDBJ databases">
        <title>The Genome Sequence of Afipia clevelandensis ATCC 49720.</title>
        <authorList>
            <consortium name="The Broad Institute Genome Sequencing Platform"/>
            <person name="Earl A."/>
            <person name="Ward D."/>
            <person name="Feldgarden M."/>
            <person name="Gevers D."/>
            <person name="Huys G."/>
            <person name="Walker B."/>
            <person name="Young S.K."/>
            <person name="Zeng Q."/>
            <person name="Gargeya S."/>
            <person name="Fitzgerald M."/>
            <person name="Haas B."/>
            <person name="Abouelleil A."/>
            <person name="Alvarado L."/>
            <person name="Arachchi H.M."/>
            <person name="Berlin A."/>
            <person name="Chapman S.B."/>
            <person name="Goldberg J."/>
            <person name="Griggs A."/>
            <person name="Gujja S."/>
            <person name="Hansen M."/>
            <person name="Howarth C."/>
            <person name="Imamovic A."/>
            <person name="Larimer J."/>
            <person name="McCowen C."/>
            <person name="Montmayeur A."/>
            <person name="Murphy C."/>
            <person name="Neiman D."/>
            <person name="Pearson M."/>
            <person name="Priest M."/>
            <person name="Roberts A."/>
            <person name="Saif S."/>
            <person name="Shea T."/>
            <person name="Sisk P."/>
            <person name="Sykes S."/>
            <person name="Wortman J."/>
            <person name="Nusbaum C."/>
            <person name="Birren B."/>
        </authorList>
    </citation>
    <scope>NUCLEOTIDE SEQUENCE [LARGE SCALE GENOMIC DNA]</scope>
    <source>
        <strain evidence="1 2">ATCC 49720</strain>
    </source>
</reference>
<proteinExistence type="predicted"/>
<dbReference type="HOGENOM" id="CLU_876535_0_0_5"/>
<dbReference type="Proteomes" id="UP000001095">
    <property type="component" value="Unassembled WGS sequence"/>
</dbReference>
<sequence length="326" mass="33088">MAGSISLAGVQQFDVLGRLLGGAKVYWIQAGTTSTPQNAYYDAGLVTPLANPLTLGADARIPFHYLADGQIKVRIVDSDGVTRFEQDNILVIGPSSGEGGGGGVDPTTVFQTGDVLWMPIQGTRTGWVRANGRTMGSASSGATERANADTATLYAYLWNNFSNTICPVSTGRGANASADFAANKTITLLDWRGYVPGGLDDMGNSAASRWANVPVVSGDTVTAGAVLGEATHQIIKAELPADAPTGTVAMGGSIPITISGGTPVFGGTASVSVGSGSGTGLQNNLQITATASIASLTATFTGGALGSGTAHNNVQKTVLGTFFLKL</sequence>
<dbReference type="OrthoDB" id="8266301at2"/>
<dbReference type="AlphaFoldDB" id="K8PDX1"/>
<accession>K8PDX1</accession>
<name>K8PDX1_9BRAD</name>
<comment type="caution">
    <text evidence="1">The sequence shown here is derived from an EMBL/GenBank/DDBJ whole genome shotgun (WGS) entry which is preliminary data.</text>
</comment>
<gene>
    <name evidence="1" type="ORF">HMPREF9696_01705</name>
</gene>
<evidence type="ECO:0000313" key="1">
    <source>
        <dbReference type="EMBL" id="EKS37755.1"/>
    </source>
</evidence>
<dbReference type="RefSeq" id="WP_002712571.1">
    <property type="nucleotide sequence ID" value="NZ_KB375281.1"/>
</dbReference>
<keyword evidence="2" id="KW-1185">Reference proteome</keyword>
<protein>
    <submittedName>
        <fullName evidence="1">Uncharacterized protein</fullName>
    </submittedName>
</protein>